<dbReference type="InterPro" id="IPR008979">
    <property type="entry name" value="Galactose-bd-like_sf"/>
</dbReference>
<comment type="similarity">
    <text evidence="1">Belongs to the glycosyl hydrolase 2 family.</text>
</comment>
<dbReference type="Pfam" id="PF02836">
    <property type="entry name" value="Glyco_hydro_2_C"/>
    <property type="match status" value="1"/>
</dbReference>
<reference evidence="8 9" key="1">
    <citation type="submission" date="2017-08" db="EMBL/GenBank/DDBJ databases">
        <title>Substantial Increase in Enzyme Production by Combined Drug-Resistance Mutations in Paenibacillus agaridevorans.</title>
        <authorList>
            <person name="Tanaka Y."/>
            <person name="Funane K."/>
            <person name="Hosaka T."/>
            <person name="Shiwa Y."/>
            <person name="Fujita N."/>
            <person name="Miyazaki T."/>
            <person name="Yoshikawa H."/>
            <person name="Murakami K."/>
            <person name="Kasahara K."/>
            <person name="Inaoka T."/>
            <person name="Hiraga Y."/>
            <person name="Ochi K."/>
        </authorList>
    </citation>
    <scope>NUCLEOTIDE SEQUENCE [LARGE SCALE GENOMIC DNA]</scope>
    <source>
        <strain evidence="8 9">T-3040</strain>
    </source>
</reference>
<gene>
    <name evidence="8" type="ORF">PAT3040_02342</name>
</gene>
<comment type="caution">
    <text evidence="8">The sequence shown here is derived from an EMBL/GenBank/DDBJ whole genome shotgun (WGS) entry which is preliminary data.</text>
</comment>
<dbReference type="GO" id="GO:0005975">
    <property type="term" value="P:carbohydrate metabolic process"/>
    <property type="evidence" value="ECO:0007669"/>
    <property type="project" value="InterPro"/>
</dbReference>
<name>A0A2R5EWK4_9BACL</name>
<dbReference type="InterPro" id="IPR051913">
    <property type="entry name" value="GH2_Domain-Containing"/>
</dbReference>
<evidence type="ECO:0000313" key="8">
    <source>
        <dbReference type="EMBL" id="GBG07781.1"/>
    </source>
</evidence>
<dbReference type="Gene3D" id="2.60.40.10">
    <property type="entry name" value="Immunoglobulins"/>
    <property type="match status" value="1"/>
</dbReference>
<evidence type="ECO:0000259" key="5">
    <source>
        <dbReference type="Pfam" id="PF02836"/>
    </source>
</evidence>
<dbReference type="Gene3D" id="3.20.20.80">
    <property type="entry name" value="Glycosidases"/>
    <property type="match status" value="1"/>
</dbReference>
<dbReference type="InterPro" id="IPR006104">
    <property type="entry name" value="Glyco_hydro_2_N"/>
</dbReference>
<dbReference type="InterPro" id="IPR013783">
    <property type="entry name" value="Ig-like_fold"/>
</dbReference>
<dbReference type="InterPro" id="IPR006102">
    <property type="entry name" value="Ig-like_GH2"/>
</dbReference>
<evidence type="ECO:0000313" key="9">
    <source>
        <dbReference type="Proteomes" id="UP000245202"/>
    </source>
</evidence>
<feature type="domain" description="Glycoside hydrolase family 2 immunoglobulin-like beta-sandwich" evidence="4">
    <location>
        <begin position="530"/>
        <end position="637"/>
    </location>
</feature>
<dbReference type="InterPro" id="IPR017853">
    <property type="entry name" value="GH"/>
</dbReference>
<sequence length="1393" mass="153619">MRSLRLVLPILCFTIIVMGALAMKKAEAFTDKVSLNGTWQIYPDIENDIRIIKYDSGVRDTSTVIGRYSPNGKTYIERMVLNIPDKNDVQYAKIMAQIHVGSNLTRKTGETCYCLKVNINDGQWQHVDLRQYMDNKTHWIEIPVNHADLLDGDNAVTFDSTIVSGSNMGDDSLDLLATIPGGTTHLAWYSNDGVNFMQNSDRHWNVRLQYSKLDDAVWQNIAVPSAWETSLSFDGVKKNFVKVKLNDNEWVSADISNLQDNANHWIEIPVPISYLKAGNNSIILDSTIDNPGNMQTNTLDLFASGNAPSGNSYWSNDLTNWTAATDRNFNIRLMTYNSSLGAWEESKYDNGGTDHTVVIGHYNPNGLNYYERTDHHIGSLSNLSAAKVRIYAHVGSTIDSVYQDPKRFDGVGWYKTNISIPSLASDEIKWLQFDAADYKLEAWLNGKFIGSHEGGYVPFKFDISSMNNIVNAGGTNSLIVRVTDQFDSRLNSGTGTIPVKETNAGFLQDTIAINYGGIWQDVNLSTSKNIYIENVFMNPDIDNNRAEVRLSVHNKSNISRSLTFHSDIAPRAGGGTSYSGSSSVTLDAHGMAVISFYVNMPSFELWSTSAPHLYTSTVSVKEGSSVLDAETVDFGMRKISVSGKKIQLNNENIFLTGMLHWGLYWDTLAEAPSVSQVQKEITDLKNAGFNTIKYTLTVPPKYVLDEMDRQGMLVYIEYPIWHPVESDDFFSRSRSNITEMVIKDRNHPSVIMSDFNCEMITFSPKMDSLMFDLYNMGKSLAPNRLFLDNSSGGMTKYGDFYATHPYYQLNKFKEIIDVWANARASGGVDKPLILGEYADTDTIRNTTAIKNANGGTLPWWWTMFGTNDPETILQSQGFSLAQINAFRSSSIANAQMSKKHYIEASKMNSRVAGLFVTHIRDIAQTQAGFYDDNGDLKFDSAELTKSTNPTALLLDRQTLNVWGGSSFTVAPKLSHYDGTAITNGSVTWKLKADGTIISSGTSQNGVTLANGDVYGLNAITFTTPDDASSYKYTLQVTLTANGGDYIVTNDWPVWVYSNTPLSSPDKSVQVYDPANKLDLITRYPWMTAWANDNPDLLITTDWSATINSYLNNGGKVIYVGHGAGPVASQSGTFNIGAFAFIPNEHPALGQFPHEGFGNQQFLDLATDYSLDYKGFYGGTNLAAHQPIIARMDLRGYSVSSYLSKFNVGSGTLLQTTLRLDSLAAGGDLTGDLITDHDARENVAGKYLLDQLLKYELGLVVSGNKAPAANKLETSSADPTLNGALTIDGVKHIWGAGEWASNGEERPWIKLTWNAGITIGSVKLYDRSNPYDNIQSGTLTFSDGSSIAVGALDNAGTPITVAFPAKSGITWMKFQVDSSNSGWLNNGLSEIEVF</sequence>
<dbReference type="Pfam" id="PF00703">
    <property type="entry name" value="Glyco_hydro_2"/>
    <property type="match status" value="1"/>
</dbReference>
<dbReference type="EMBL" id="BDQX01000108">
    <property type="protein sequence ID" value="GBG07781.1"/>
    <property type="molecule type" value="Genomic_DNA"/>
</dbReference>
<organism evidence="8 9">
    <name type="scientific">Paenibacillus agaridevorans</name>
    <dbReference type="NCBI Taxonomy" id="171404"/>
    <lineage>
        <taxon>Bacteria</taxon>
        <taxon>Bacillati</taxon>
        <taxon>Bacillota</taxon>
        <taxon>Bacilli</taxon>
        <taxon>Bacillales</taxon>
        <taxon>Paenibacillaceae</taxon>
        <taxon>Paenibacillus</taxon>
    </lineage>
</organism>
<dbReference type="Gene3D" id="2.60.120.260">
    <property type="entry name" value="Galactose-binding domain-like"/>
    <property type="match status" value="2"/>
</dbReference>
<feature type="domain" description="Glycosyl hydrolases family 2 sugar binding" evidence="6">
    <location>
        <begin position="388"/>
        <end position="525"/>
    </location>
</feature>
<dbReference type="Pfam" id="PF24135">
    <property type="entry name" value="DUF7402"/>
    <property type="match status" value="1"/>
</dbReference>
<dbReference type="InterPro" id="IPR006103">
    <property type="entry name" value="Glyco_hydro_2_cat"/>
</dbReference>
<evidence type="ECO:0000259" key="6">
    <source>
        <dbReference type="Pfam" id="PF02837"/>
    </source>
</evidence>
<feature type="domain" description="Glycoside hydrolase family 2 catalytic" evidence="5">
    <location>
        <begin position="732"/>
        <end position="840"/>
    </location>
</feature>
<feature type="domain" description="DUF7402" evidence="7">
    <location>
        <begin position="1272"/>
        <end position="1393"/>
    </location>
</feature>
<proteinExistence type="inferred from homology"/>
<keyword evidence="9" id="KW-1185">Reference proteome</keyword>
<dbReference type="Pfam" id="PF02837">
    <property type="entry name" value="Glyco_hydro_2_N"/>
    <property type="match status" value="1"/>
</dbReference>
<evidence type="ECO:0000259" key="4">
    <source>
        <dbReference type="Pfam" id="PF00703"/>
    </source>
</evidence>
<dbReference type="SUPFAM" id="SSF49303">
    <property type="entry name" value="beta-Galactosidase/glucuronidase domain"/>
    <property type="match status" value="1"/>
</dbReference>
<evidence type="ECO:0000256" key="1">
    <source>
        <dbReference type="ARBA" id="ARBA00007401"/>
    </source>
</evidence>
<dbReference type="PANTHER" id="PTHR42732">
    <property type="entry name" value="BETA-GALACTOSIDASE"/>
    <property type="match status" value="1"/>
</dbReference>
<dbReference type="GO" id="GO:0004553">
    <property type="term" value="F:hydrolase activity, hydrolyzing O-glycosyl compounds"/>
    <property type="evidence" value="ECO:0007669"/>
    <property type="project" value="InterPro"/>
</dbReference>
<evidence type="ECO:0000256" key="3">
    <source>
        <dbReference type="ARBA" id="ARBA00023295"/>
    </source>
</evidence>
<dbReference type="PANTHER" id="PTHR42732:SF1">
    <property type="entry name" value="BETA-MANNOSIDASE"/>
    <property type="match status" value="1"/>
</dbReference>
<dbReference type="SUPFAM" id="SSF51445">
    <property type="entry name" value="(Trans)glycosidases"/>
    <property type="match status" value="1"/>
</dbReference>
<evidence type="ECO:0000259" key="7">
    <source>
        <dbReference type="Pfam" id="PF24135"/>
    </source>
</evidence>
<keyword evidence="2 8" id="KW-0378">Hydrolase</keyword>
<dbReference type="Proteomes" id="UP000245202">
    <property type="component" value="Unassembled WGS sequence"/>
</dbReference>
<dbReference type="InterPro" id="IPR036156">
    <property type="entry name" value="Beta-gal/glucu_dom_sf"/>
</dbReference>
<accession>A0A2R5EWK4</accession>
<dbReference type="SUPFAM" id="SSF49785">
    <property type="entry name" value="Galactose-binding domain-like"/>
    <property type="match status" value="1"/>
</dbReference>
<dbReference type="InterPro" id="IPR055826">
    <property type="entry name" value="DUF7402"/>
</dbReference>
<evidence type="ECO:0000256" key="2">
    <source>
        <dbReference type="ARBA" id="ARBA00022801"/>
    </source>
</evidence>
<keyword evidence="3" id="KW-0326">Glycosidase</keyword>
<protein>
    <submittedName>
        <fullName evidence="8">Putative glycoside hydrolase</fullName>
    </submittedName>
</protein>